<gene>
    <name evidence="2" type="ORF">OXD698_LOCUS49892</name>
</gene>
<feature type="region of interest" description="Disordered" evidence="1">
    <location>
        <begin position="96"/>
        <end position="139"/>
    </location>
</feature>
<sequence length="199" mass="22235">NKKKKTKQIQQKKSDTSIENVIDNSQPLSKRKQKTKLKLEQQEKLIEEIPAIQPVITPQPTPSLPKKIDSIQTNIEPSCENSSCLEEEINWITISRKQSKHKSTPISSAPVNTKQKRQQTNIKAKTPIPAQQKVTSEVISNSNKQHNTNIPAIHVQNPVNNQPKQKIESSSSSAWSKHEETQGIDCLVKPSSTLLATAP</sequence>
<protein>
    <submittedName>
        <fullName evidence="2">Uncharacterized protein</fullName>
    </submittedName>
</protein>
<reference evidence="2" key="1">
    <citation type="submission" date="2021-02" db="EMBL/GenBank/DDBJ databases">
        <authorList>
            <person name="Nowell W R."/>
        </authorList>
    </citation>
    <scope>NUCLEOTIDE SEQUENCE</scope>
</reference>
<organism evidence="2 3">
    <name type="scientific">Adineta steineri</name>
    <dbReference type="NCBI Taxonomy" id="433720"/>
    <lineage>
        <taxon>Eukaryota</taxon>
        <taxon>Metazoa</taxon>
        <taxon>Spiralia</taxon>
        <taxon>Gnathifera</taxon>
        <taxon>Rotifera</taxon>
        <taxon>Eurotatoria</taxon>
        <taxon>Bdelloidea</taxon>
        <taxon>Adinetida</taxon>
        <taxon>Adinetidae</taxon>
        <taxon>Adineta</taxon>
    </lineage>
</organism>
<name>A0A820MF70_9BILA</name>
<proteinExistence type="predicted"/>
<feature type="non-terminal residue" evidence="2">
    <location>
        <position position="1"/>
    </location>
</feature>
<accession>A0A820MF70</accession>
<feature type="non-terminal residue" evidence="2">
    <location>
        <position position="199"/>
    </location>
</feature>
<evidence type="ECO:0000313" key="2">
    <source>
        <dbReference type="EMBL" id="CAF4372007.1"/>
    </source>
</evidence>
<comment type="caution">
    <text evidence="2">The sequence shown here is derived from an EMBL/GenBank/DDBJ whole genome shotgun (WGS) entry which is preliminary data.</text>
</comment>
<evidence type="ECO:0000256" key="1">
    <source>
        <dbReference type="SAM" id="MobiDB-lite"/>
    </source>
</evidence>
<feature type="compositionally biased region" description="Polar residues" evidence="1">
    <location>
        <begin position="104"/>
        <end position="123"/>
    </location>
</feature>
<feature type="compositionally biased region" description="Polar residues" evidence="1">
    <location>
        <begin position="17"/>
        <end position="27"/>
    </location>
</feature>
<dbReference type="Proteomes" id="UP000663844">
    <property type="component" value="Unassembled WGS sequence"/>
</dbReference>
<evidence type="ECO:0000313" key="3">
    <source>
        <dbReference type="Proteomes" id="UP000663844"/>
    </source>
</evidence>
<dbReference type="AlphaFoldDB" id="A0A820MF70"/>
<feature type="region of interest" description="Disordered" evidence="1">
    <location>
        <begin position="154"/>
        <end position="182"/>
    </location>
</feature>
<feature type="region of interest" description="Disordered" evidence="1">
    <location>
        <begin position="1"/>
        <end position="35"/>
    </location>
</feature>
<dbReference type="EMBL" id="CAJOAZ010023072">
    <property type="protein sequence ID" value="CAF4372007.1"/>
    <property type="molecule type" value="Genomic_DNA"/>
</dbReference>